<accession>A0A543CH99</accession>
<dbReference type="InterPro" id="IPR011008">
    <property type="entry name" value="Dimeric_a/b-barrel"/>
</dbReference>
<sequence>MTNAETEKTEKKEGIRMPELLVIARHTMTAGKEEEVLALLPKLVAAARTEPGNVSFTAYRQLDAPRTYVLLERYASREAFAAHRETAHFKELVLGEIVPRLDDRVIEMFDVPE</sequence>
<keyword evidence="2" id="KW-0560">Oxidoreductase</keyword>
<name>A0A543CH99_9ACTN</name>
<feature type="domain" description="ABM" evidence="1">
    <location>
        <begin position="20"/>
        <end position="109"/>
    </location>
</feature>
<proteinExistence type="predicted"/>
<dbReference type="InterPro" id="IPR050744">
    <property type="entry name" value="AI-2_Isomerase_LsrG"/>
</dbReference>
<dbReference type="PANTHER" id="PTHR33336">
    <property type="entry name" value="QUINOL MONOOXYGENASE YGIN-RELATED"/>
    <property type="match status" value="1"/>
</dbReference>
<evidence type="ECO:0000313" key="2">
    <source>
        <dbReference type="EMBL" id="TQL96458.1"/>
    </source>
</evidence>
<organism evidence="2 3">
    <name type="scientific">Actinoallomurus bryophytorum</name>
    <dbReference type="NCBI Taxonomy" id="1490222"/>
    <lineage>
        <taxon>Bacteria</taxon>
        <taxon>Bacillati</taxon>
        <taxon>Actinomycetota</taxon>
        <taxon>Actinomycetes</taxon>
        <taxon>Streptosporangiales</taxon>
        <taxon>Thermomonosporaceae</taxon>
        <taxon>Actinoallomurus</taxon>
    </lineage>
</organism>
<dbReference type="Gene3D" id="3.30.70.100">
    <property type="match status" value="1"/>
</dbReference>
<dbReference type="GO" id="GO:0004497">
    <property type="term" value="F:monooxygenase activity"/>
    <property type="evidence" value="ECO:0007669"/>
    <property type="project" value="UniProtKB-KW"/>
</dbReference>
<keyword evidence="3" id="KW-1185">Reference proteome</keyword>
<dbReference type="PROSITE" id="PS51725">
    <property type="entry name" value="ABM"/>
    <property type="match status" value="1"/>
</dbReference>
<protein>
    <submittedName>
        <fullName evidence="2">Quinol monooxygenase YgiN</fullName>
    </submittedName>
</protein>
<evidence type="ECO:0000313" key="3">
    <source>
        <dbReference type="Proteomes" id="UP000316096"/>
    </source>
</evidence>
<keyword evidence="2" id="KW-0503">Monooxygenase</keyword>
<dbReference type="Proteomes" id="UP000316096">
    <property type="component" value="Unassembled WGS sequence"/>
</dbReference>
<reference evidence="2 3" key="1">
    <citation type="submission" date="2019-06" db="EMBL/GenBank/DDBJ databases">
        <title>Sequencing the genomes of 1000 actinobacteria strains.</title>
        <authorList>
            <person name="Klenk H.-P."/>
        </authorList>
    </citation>
    <scope>NUCLEOTIDE SEQUENCE [LARGE SCALE GENOMIC DNA]</scope>
    <source>
        <strain evidence="2 3">DSM 102200</strain>
    </source>
</reference>
<dbReference type="AlphaFoldDB" id="A0A543CH99"/>
<dbReference type="PANTHER" id="PTHR33336:SF15">
    <property type="entry name" value="ABM DOMAIN-CONTAINING PROTEIN"/>
    <property type="match status" value="1"/>
</dbReference>
<gene>
    <name evidence="2" type="ORF">FB559_1987</name>
</gene>
<dbReference type="InterPro" id="IPR007138">
    <property type="entry name" value="ABM_dom"/>
</dbReference>
<dbReference type="Pfam" id="PF03992">
    <property type="entry name" value="ABM"/>
    <property type="match status" value="1"/>
</dbReference>
<dbReference type="SUPFAM" id="SSF54909">
    <property type="entry name" value="Dimeric alpha+beta barrel"/>
    <property type="match status" value="1"/>
</dbReference>
<comment type="caution">
    <text evidence="2">The sequence shown here is derived from an EMBL/GenBank/DDBJ whole genome shotgun (WGS) entry which is preliminary data.</text>
</comment>
<evidence type="ECO:0000259" key="1">
    <source>
        <dbReference type="PROSITE" id="PS51725"/>
    </source>
</evidence>
<dbReference type="EMBL" id="VFOZ01000001">
    <property type="protein sequence ID" value="TQL96458.1"/>
    <property type="molecule type" value="Genomic_DNA"/>
</dbReference>